<dbReference type="FunFam" id="3.40.30.10:FF:000077">
    <property type="entry name" value="Protein disulfide-isomerase"/>
    <property type="match status" value="1"/>
</dbReference>
<evidence type="ECO:0000259" key="14">
    <source>
        <dbReference type="PROSITE" id="PS51352"/>
    </source>
</evidence>
<evidence type="ECO:0000256" key="2">
    <source>
        <dbReference type="ARBA" id="ARBA00004319"/>
    </source>
</evidence>
<keyword evidence="10 11" id="KW-0676">Redox-active center</keyword>
<dbReference type="GO" id="GO:0006457">
    <property type="term" value="P:protein folding"/>
    <property type="evidence" value="ECO:0007669"/>
    <property type="project" value="TreeGrafter"/>
</dbReference>
<evidence type="ECO:0000256" key="3">
    <source>
        <dbReference type="ARBA" id="ARBA00006347"/>
    </source>
</evidence>
<dbReference type="CDD" id="cd03073">
    <property type="entry name" value="PDI_b'_ERp72_ERp57"/>
    <property type="match status" value="1"/>
</dbReference>
<dbReference type="InterPro" id="IPR017937">
    <property type="entry name" value="Thioredoxin_CS"/>
</dbReference>
<dbReference type="Pfam" id="PF13848">
    <property type="entry name" value="Thioredoxin_6"/>
    <property type="match status" value="1"/>
</dbReference>
<keyword evidence="6" id="KW-0677">Repeat</keyword>
<reference evidence="16" key="1">
    <citation type="submission" date="2025-08" db="UniProtKB">
        <authorList>
            <consortium name="RefSeq"/>
        </authorList>
    </citation>
    <scope>IDENTIFICATION</scope>
</reference>
<dbReference type="PROSITE" id="PS51352">
    <property type="entry name" value="THIOREDOXIN_2"/>
    <property type="match status" value="2"/>
</dbReference>
<evidence type="ECO:0000256" key="13">
    <source>
        <dbReference type="RuleBase" id="RU361130"/>
    </source>
</evidence>
<dbReference type="GO" id="GO:0034976">
    <property type="term" value="P:response to endoplasmic reticulum stress"/>
    <property type="evidence" value="ECO:0007669"/>
    <property type="project" value="TreeGrafter"/>
</dbReference>
<evidence type="ECO:0000313" key="15">
    <source>
        <dbReference type="Proteomes" id="UP000694845"/>
    </source>
</evidence>
<dbReference type="PRINTS" id="PR00421">
    <property type="entry name" value="THIOREDOXIN"/>
</dbReference>
<comment type="similarity">
    <text evidence="3 12">Belongs to the protein disulfide isomerase family.</text>
</comment>
<dbReference type="InterPro" id="IPR036249">
    <property type="entry name" value="Thioredoxin-like_sf"/>
</dbReference>
<dbReference type="GO" id="GO:0005788">
    <property type="term" value="C:endoplasmic reticulum lumen"/>
    <property type="evidence" value="ECO:0007669"/>
    <property type="project" value="UniProtKB-SubCell"/>
</dbReference>
<dbReference type="GeneID" id="110988355"/>
<evidence type="ECO:0000256" key="8">
    <source>
        <dbReference type="ARBA" id="ARBA00023157"/>
    </source>
</evidence>
<dbReference type="OrthoDB" id="427280at2759"/>
<name>A0A8B7ZRG4_ACAPL</name>
<feature type="domain" description="Thioredoxin" evidence="14">
    <location>
        <begin position="13"/>
        <end position="128"/>
    </location>
</feature>
<dbReference type="AlphaFoldDB" id="A0A8B7ZRG4"/>
<evidence type="ECO:0000256" key="6">
    <source>
        <dbReference type="ARBA" id="ARBA00022737"/>
    </source>
</evidence>
<evidence type="ECO:0000256" key="4">
    <source>
        <dbReference type="ARBA" id="ARBA00012723"/>
    </source>
</evidence>
<sequence>MEKLVLISVLLGLVCGSDVIDLSGGLFEAEISQHDLMLVEFFAPWCGHCKRLAPEYETAATTLKRNDPPVPLAKVDCTDDAGGKDTCSKYGVSGYPTLKIFRNGDFSSEYDGPRSADGIVSTMKKQSGPMAKEVSDVKSLQKILDNAQQPVVVGFFSKEGKEKENLVKAASNLFTNYKVVYSLSEEVNKEFGHTHAVVLFRPVHLNNKFEDNKVEMSAAITRANIEKFAGDNSMGLCGHMTPDNQDLFKKPQVVAYYKVDYKQNPKGTNYYRNRVMKVAKNYKDEGLTFAIASKSDFSGVLESMDIKSDDDVKVVAWQSNGEKFKMEEAFTNDGKALDAFVKKFLAGEIKPFIKSEPAPASNDGPVKVVVGSTFNDIVKDDTKDVLIEFYAPWCGHCKSLEPKYTELGEKLKDVEHVVIAKMDATANDSPAEYAVSGFPTIYWAPMGSKSDPKKYQGGREVDDFIKFIKKESTKPVNVGKKKKSKTDEL</sequence>
<evidence type="ECO:0000256" key="12">
    <source>
        <dbReference type="RuleBase" id="RU004208"/>
    </source>
</evidence>
<keyword evidence="15" id="KW-1185">Reference proteome</keyword>
<dbReference type="NCBIfam" id="TIGR01126">
    <property type="entry name" value="pdi_dom"/>
    <property type="match status" value="2"/>
</dbReference>
<dbReference type="PANTHER" id="PTHR18929">
    <property type="entry name" value="PROTEIN DISULFIDE ISOMERASE"/>
    <property type="match status" value="1"/>
</dbReference>
<dbReference type="FunFam" id="3.40.30.10:FF:000303">
    <property type="entry name" value="Protein disulfide-isomerase"/>
    <property type="match status" value="1"/>
</dbReference>
<dbReference type="InterPro" id="IPR013766">
    <property type="entry name" value="Thioredoxin_domain"/>
</dbReference>
<keyword evidence="7" id="KW-0256">Endoplasmic reticulum</keyword>
<dbReference type="KEGG" id="aplc:110988355"/>
<dbReference type="CDD" id="cd02995">
    <property type="entry name" value="PDI_a_PDI_a'_C"/>
    <property type="match status" value="1"/>
</dbReference>
<evidence type="ECO:0000256" key="1">
    <source>
        <dbReference type="ARBA" id="ARBA00001182"/>
    </source>
</evidence>
<keyword evidence="9 13" id="KW-0413">Isomerase</keyword>
<feature type="disulfide bond" description="Redox-active" evidence="11">
    <location>
        <begin position="394"/>
        <end position="397"/>
    </location>
</feature>
<evidence type="ECO:0000256" key="7">
    <source>
        <dbReference type="ARBA" id="ARBA00022824"/>
    </source>
</evidence>
<feature type="domain" description="Thioredoxin" evidence="14">
    <location>
        <begin position="344"/>
        <end position="473"/>
    </location>
</feature>
<comment type="catalytic activity">
    <reaction evidence="1 13">
        <text>Catalyzes the rearrangement of -S-S- bonds in proteins.</text>
        <dbReference type="EC" id="5.3.4.1"/>
    </reaction>
</comment>
<evidence type="ECO:0000256" key="9">
    <source>
        <dbReference type="ARBA" id="ARBA00023235"/>
    </source>
</evidence>
<organism evidence="15 16">
    <name type="scientific">Acanthaster planci</name>
    <name type="common">Crown-of-thorns starfish</name>
    <dbReference type="NCBI Taxonomy" id="133434"/>
    <lineage>
        <taxon>Eukaryota</taxon>
        <taxon>Metazoa</taxon>
        <taxon>Echinodermata</taxon>
        <taxon>Eleutherozoa</taxon>
        <taxon>Asterozoa</taxon>
        <taxon>Asteroidea</taxon>
        <taxon>Valvatacea</taxon>
        <taxon>Valvatida</taxon>
        <taxon>Acanthasteridae</taxon>
        <taxon>Acanthaster</taxon>
    </lineage>
</organism>
<dbReference type="FunFam" id="3.40.30.10:FF:000045">
    <property type="entry name" value="Disulfide-isomerase A3"/>
    <property type="match status" value="1"/>
</dbReference>
<dbReference type="Pfam" id="PF00085">
    <property type="entry name" value="Thioredoxin"/>
    <property type="match status" value="2"/>
</dbReference>
<evidence type="ECO:0000313" key="16">
    <source>
        <dbReference type="RefSeq" id="XP_022107465.1"/>
    </source>
</evidence>
<dbReference type="CDD" id="cd02961">
    <property type="entry name" value="PDI_a_family"/>
    <property type="match status" value="1"/>
</dbReference>
<feature type="chain" id="PRO_5034669239" description="Protein disulfide-isomerase" evidence="13">
    <location>
        <begin position="17"/>
        <end position="489"/>
    </location>
</feature>
<feature type="disulfide bond" description="Redox-active" evidence="11">
    <location>
        <begin position="46"/>
        <end position="49"/>
    </location>
</feature>
<dbReference type="InterPro" id="IPR005788">
    <property type="entry name" value="PDI_thioredoxin-like_dom"/>
</dbReference>
<evidence type="ECO:0000256" key="11">
    <source>
        <dbReference type="PIRSR" id="PIRSR605792-51"/>
    </source>
</evidence>
<keyword evidence="8 11" id="KW-1015">Disulfide bond</keyword>
<dbReference type="RefSeq" id="XP_022107465.1">
    <property type="nucleotide sequence ID" value="XM_022251773.1"/>
</dbReference>
<dbReference type="FunFam" id="3.40.30.10:FF:000017">
    <property type="entry name" value="Protein disulfide-isomerase A4"/>
    <property type="match status" value="1"/>
</dbReference>
<gene>
    <name evidence="16" type="primary">LOC110988355</name>
</gene>
<dbReference type="PANTHER" id="PTHR18929:SF132">
    <property type="entry name" value="PROTEIN DISULFIDE-ISOMERASE A3"/>
    <property type="match status" value="1"/>
</dbReference>
<dbReference type="Proteomes" id="UP000694845">
    <property type="component" value="Unplaced"/>
</dbReference>
<dbReference type="OMA" id="QLANKFE"/>
<dbReference type="PROSITE" id="PS00194">
    <property type="entry name" value="THIOREDOXIN_1"/>
    <property type="match status" value="2"/>
</dbReference>
<accession>A0A8B7ZRG4</accession>
<keyword evidence="5 13" id="KW-0732">Signal</keyword>
<comment type="subcellular location">
    <subcellularLocation>
        <location evidence="2">Endoplasmic reticulum lumen</location>
    </subcellularLocation>
</comment>
<feature type="signal peptide" evidence="13">
    <location>
        <begin position="1"/>
        <end position="16"/>
    </location>
</feature>
<dbReference type="GO" id="GO:0003756">
    <property type="term" value="F:protein disulfide isomerase activity"/>
    <property type="evidence" value="ECO:0007669"/>
    <property type="project" value="UniProtKB-EC"/>
</dbReference>
<protein>
    <recommendedName>
        <fullName evidence="4 13">Protein disulfide-isomerase</fullName>
        <ecNumber evidence="4 13">5.3.4.1</ecNumber>
    </recommendedName>
</protein>
<evidence type="ECO:0000256" key="5">
    <source>
        <dbReference type="ARBA" id="ARBA00022729"/>
    </source>
</evidence>
<dbReference type="SUPFAM" id="SSF52833">
    <property type="entry name" value="Thioredoxin-like"/>
    <property type="match status" value="4"/>
</dbReference>
<proteinExistence type="inferred from homology"/>
<dbReference type="Gene3D" id="3.40.30.10">
    <property type="entry name" value="Glutaredoxin"/>
    <property type="match status" value="4"/>
</dbReference>
<dbReference type="EC" id="5.3.4.1" evidence="4 13"/>
<dbReference type="InterPro" id="IPR005792">
    <property type="entry name" value="Prot_disulphide_isomerase"/>
</dbReference>
<evidence type="ECO:0000256" key="10">
    <source>
        <dbReference type="ARBA" id="ARBA00023284"/>
    </source>
</evidence>
<dbReference type="NCBIfam" id="TIGR01130">
    <property type="entry name" value="ER_PDI_fam"/>
    <property type="match status" value="1"/>
</dbReference>